<reference evidence="10" key="1">
    <citation type="journal article" date="2009" name="Science">
        <title>The B73 maize genome: complexity, diversity, and dynamics.</title>
        <authorList>
            <person name="Schnable P.S."/>
            <person name="Ware D."/>
            <person name="Fulton R.S."/>
            <person name="Stein J.C."/>
            <person name="Wei F."/>
            <person name="Pasternak S."/>
            <person name="Liang C."/>
            <person name="Zhang J."/>
            <person name="Fulton L."/>
            <person name="Graves T.A."/>
            <person name="Minx P."/>
            <person name="Reily A.D."/>
            <person name="Courtney L."/>
            <person name="Kruchowski S.S."/>
            <person name="Tomlinson C."/>
            <person name="Strong C."/>
            <person name="Delehaunty K."/>
            <person name="Fronick C."/>
            <person name="Courtney B."/>
            <person name="Rock S.M."/>
            <person name="Belter E."/>
            <person name="Du F."/>
            <person name="Kim K."/>
            <person name="Abbott R.M."/>
            <person name="Cotton M."/>
            <person name="Levy A."/>
            <person name="Marchetto P."/>
            <person name="Ochoa K."/>
            <person name="Jackson S.M."/>
            <person name="Gillam B."/>
            <person name="Chen W."/>
            <person name="Yan L."/>
            <person name="Higginbotham J."/>
            <person name="Cardenas M."/>
            <person name="Waligorski J."/>
            <person name="Applebaum E."/>
            <person name="Phelps L."/>
            <person name="Falcone J."/>
            <person name="Kanchi K."/>
            <person name="Thane T."/>
            <person name="Scimone A."/>
            <person name="Thane N."/>
            <person name="Henke J."/>
            <person name="Wang T."/>
            <person name="Ruppert J."/>
            <person name="Shah N."/>
            <person name="Rotter K."/>
            <person name="Hodges J."/>
            <person name="Ingenthron E."/>
            <person name="Cordes M."/>
            <person name="Kohlberg S."/>
            <person name="Sgro J."/>
            <person name="Delgado B."/>
            <person name="Mead K."/>
            <person name="Chinwalla A."/>
            <person name="Leonard S."/>
            <person name="Crouse K."/>
            <person name="Collura K."/>
            <person name="Kudrna D."/>
            <person name="Currie J."/>
            <person name="He R."/>
            <person name="Angelova A."/>
            <person name="Rajasekar S."/>
            <person name="Mueller T."/>
            <person name="Lomeli R."/>
            <person name="Scara G."/>
            <person name="Ko A."/>
            <person name="Delaney K."/>
            <person name="Wissotski M."/>
            <person name="Lopez G."/>
            <person name="Campos D."/>
            <person name="Braidotti M."/>
            <person name="Ashley E."/>
            <person name="Golser W."/>
            <person name="Kim H."/>
            <person name="Lee S."/>
            <person name="Lin J."/>
            <person name="Dujmic Z."/>
            <person name="Kim W."/>
            <person name="Talag J."/>
            <person name="Zuccolo A."/>
            <person name="Fan C."/>
            <person name="Sebastian A."/>
            <person name="Kramer M."/>
            <person name="Spiegel L."/>
            <person name="Nascimento L."/>
            <person name="Zutavern T."/>
            <person name="Miller B."/>
            <person name="Ambroise C."/>
            <person name="Muller S."/>
            <person name="Spooner W."/>
            <person name="Narechania A."/>
            <person name="Ren L."/>
            <person name="Wei S."/>
            <person name="Kumari S."/>
            <person name="Faga B."/>
            <person name="Levy M.J."/>
            <person name="McMahan L."/>
            <person name="Van Buren P."/>
            <person name="Vaughn M.W."/>
            <person name="Ying K."/>
            <person name="Yeh C.-T."/>
            <person name="Emrich S.J."/>
            <person name="Jia Y."/>
            <person name="Kalyanaraman A."/>
            <person name="Hsia A.-P."/>
            <person name="Barbazuk W.B."/>
            <person name="Baucom R.S."/>
            <person name="Brutnell T.P."/>
            <person name="Carpita N.C."/>
            <person name="Chaparro C."/>
            <person name="Chia J.-M."/>
            <person name="Deragon J.-M."/>
            <person name="Estill J.C."/>
            <person name="Fu Y."/>
            <person name="Jeddeloh J.A."/>
            <person name="Han Y."/>
            <person name="Lee H."/>
            <person name="Li P."/>
            <person name="Lisch D.R."/>
            <person name="Liu S."/>
            <person name="Liu Z."/>
            <person name="Nagel D.H."/>
            <person name="McCann M.C."/>
            <person name="SanMiguel P."/>
            <person name="Myers A.M."/>
            <person name="Nettleton D."/>
            <person name="Nguyen J."/>
            <person name="Penning B.W."/>
            <person name="Ponnala L."/>
            <person name="Schneider K.L."/>
            <person name="Schwartz D.C."/>
            <person name="Sharma A."/>
            <person name="Soderlund C."/>
            <person name="Springer N.M."/>
            <person name="Sun Q."/>
            <person name="Wang H."/>
            <person name="Waterman M."/>
            <person name="Westerman R."/>
            <person name="Wolfgruber T.K."/>
            <person name="Yang L."/>
            <person name="Yu Y."/>
            <person name="Zhang L."/>
            <person name="Zhou S."/>
            <person name="Zhu Q."/>
            <person name="Bennetzen J.L."/>
            <person name="Dawe R.K."/>
            <person name="Jiang J."/>
            <person name="Jiang N."/>
            <person name="Presting G.G."/>
            <person name="Wessler S.R."/>
            <person name="Aluru S."/>
            <person name="Martienssen R.A."/>
            <person name="Clifton S.W."/>
            <person name="McCombie W.R."/>
            <person name="Wing R.A."/>
            <person name="Wilson R.K."/>
        </authorList>
    </citation>
    <scope>NUCLEOTIDE SEQUENCE [LARGE SCALE GENOMIC DNA]</scope>
    <source>
        <strain evidence="10">cv. B73</strain>
    </source>
</reference>
<feature type="transmembrane region" description="Helical" evidence="8">
    <location>
        <begin position="128"/>
        <end position="148"/>
    </location>
</feature>
<organism evidence="9 10">
    <name type="scientific">Zea mays</name>
    <name type="common">Maize</name>
    <dbReference type="NCBI Taxonomy" id="4577"/>
    <lineage>
        <taxon>Eukaryota</taxon>
        <taxon>Viridiplantae</taxon>
        <taxon>Streptophyta</taxon>
        <taxon>Embryophyta</taxon>
        <taxon>Tracheophyta</taxon>
        <taxon>Spermatophyta</taxon>
        <taxon>Magnoliopsida</taxon>
        <taxon>Liliopsida</taxon>
        <taxon>Poales</taxon>
        <taxon>Poaceae</taxon>
        <taxon>PACMAD clade</taxon>
        <taxon>Panicoideae</taxon>
        <taxon>Andropogonodae</taxon>
        <taxon>Andropogoneae</taxon>
        <taxon>Tripsacinae</taxon>
        <taxon>Zea</taxon>
    </lineage>
</organism>
<comment type="similarity">
    <text evidence="2">Belongs to the YSL (TC 2.A.67.2) family.</text>
</comment>
<dbReference type="Pfam" id="PF03169">
    <property type="entry name" value="OPT"/>
    <property type="match status" value="1"/>
</dbReference>
<keyword evidence="10" id="KW-1185">Reference proteome</keyword>
<keyword evidence="5 8" id="KW-1133">Transmembrane helix</keyword>
<feature type="compositionally biased region" description="Basic residues" evidence="7">
    <location>
        <begin position="609"/>
        <end position="619"/>
    </location>
</feature>
<dbReference type="Gramene" id="Zm00001eb248990_T003">
    <property type="protein sequence ID" value="Zm00001eb248990_P003"/>
    <property type="gene ID" value="Zm00001eb248990"/>
</dbReference>
<keyword evidence="4 8" id="KW-0812">Transmembrane</keyword>
<evidence type="ECO:0000256" key="5">
    <source>
        <dbReference type="ARBA" id="ARBA00022989"/>
    </source>
</evidence>
<dbReference type="NCBIfam" id="TIGR00728">
    <property type="entry name" value="OPT_sfam"/>
    <property type="match status" value="1"/>
</dbReference>
<feature type="transmembrane region" description="Helical" evidence="8">
    <location>
        <begin position="370"/>
        <end position="390"/>
    </location>
</feature>
<evidence type="ECO:0000256" key="6">
    <source>
        <dbReference type="ARBA" id="ARBA00023136"/>
    </source>
</evidence>
<sequence>MNDFRKLFSFNSTRLQMPRTTTPQGLLIYNGLVESEALIDSSSCSSRTAMEINPADEIDKCEAGGGAEPQPADPEPDAAAAVEQQQPWREQLTARGLVAAALIGSMYTVVVMKLNLTTGFVPTMNVSAALLAFLALRGWTGALSRLGVAGARPFTRQENTVVQTCAVACYSLALCGFGSFMLGLNRRTYEAAGVNTPGNVPGSVKEPGFGWIAGFLVASSFGGLLTLIPLRKALVIDYKLTYPSGTATAVLINGFHTPQGDKNAEKQVRAFLKYFGISFLWSFFQWFYTGGNACGFAQFPTFGLKAWKHSFFFDFSMTYVGAGMICPHLVNLSALLGAVLSWGILWPLISRRKGYWYPADVPESSMTSLYGYKSFVCIALIMGDGIYHLVKVLGVTAKSLHERSKLRRSNNRGSSSRVADEDNAAAIDSLRRDEVFNRDSIPAWLAYAGYAVTSAVAAVAIPAMFRQVRWYYVVAAYALAPVLGFSNSYGAGLTDINMGYSYGQLALFVLAAWAGRDDGVVAGLVGCGLVKQLGVRRRQPRRVLESAVRAHLPQHGPPGSPGLLGAAHALPAAVRGVLRARRARQRDEGRPAAALREVRAPADGDGRAVPRRRQLRHRHGGGDRGGLRLALD</sequence>
<dbReference type="GO" id="GO:0035673">
    <property type="term" value="F:oligopeptide transmembrane transporter activity"/>
    <property type="evidence" value="ECO:0007669"/>
    <property type="project" value="InterPro"/>
</dbReference>
<accession>A0A804PKB6</accession>
<feature type="region of interest" description="Disordered" evidence="7">
    <location>
        <begin position="582"/>
        <end position="632"/>
    </location>
</feature>
<comment type="subcellular location">
    <subcellularLocation>
        <location evidence="1">Membrane</location>
        <topology evidence="1">Multi-pass membrane protein</topology>
    </subcellularLocation>
</comment>
<evidence type="ECO:0000256" key="1">
    <source>
        <dbReference type="ARBA" id="ARBA00004141"/>
    </source>
</evidence>
<feature type="transmembrane region" description="Helical" evidence="8">
    <location>
        <begin position="271"/>
        <end position="288"/>
    </location>
</feature>
<keyword evidence="3" id="KW-0813">Transport</keyword>
<name>A0A804PKB6_MAIZE</name>
<feature type="compositionally biased region" description="Basic and acidic residues" evidence="7">
    <location>
        <begin position="585"/>
        <end position="608"/>
    </location>
</feature>
<evidence type="ECO:0008006" key="11">
    <source>
        <dbReference type="Google" id="ProtNLM"/>
    </source>
</evidence>
<evidence type="ECO:0000256" key="4">
    <source>
        <dbReference type="ARBA" id="ARBA00022692"/>
    </source>
</evidence>
<dbReference type="PANTHER" id="PTHR31645">
    <property type="entry name" value="OLIGOPEPTIDE TRANSPORTER YGL114W-RELATED"/>
    <property type="match status" value="1"/>
</dbReference>
<feature type="compositionally biased region" description="Basic and acidic residues" evidence="7">
    <location>
        <begin position="620"/>
        <end position="632"/>
    </location>
</feature>
<evidence type="ECO:0000256" key="8">
    <source>
        <dbReference type="SAM" id="Phobius"/>
    </source>
</evidence>
<reference evidence="9" key="3">
    <citation type="submission" date="2021-05" db="UniProtKB">
        <authorList>
            <consortium name="EnsemblPlants"/>
        </authorList>
    </citation>
    <scope>IDENTIFICATION</scope>
    <source>
        <strain evidence="9">cv. B73</strain>
    </source>
</reference>
<dbReference type="Proteomes" id="UP000007305">
    <property type="component" value="Chromosome 5"/>
</dbReference>
<gene>
    <name evidence="9" type="primary">LOC103627488</name>
</gene>
<protein>
    <recommendedName>
        <fullName evidence="11">Metal-nicotianamine transporter YSL7</fullName>
    </recommendedName>
</protein>
<proteinExistence type="inferred from homology"/>
<feature type="transmembrane region" description="Helical" evidence="8">
    <location>
        <begin position="329"/>
        <end position="349"/>
    </location>
</feature>
<feature type="transmembrane region" description="Helical" evidence="8">
    <location>
        <begin position="209"/>
        <end position="230"/>
    </location>
</feature>
<evidence type="ECO:0000256" key="2">
    <source>
        <dbReference type="ARBA" id="ARBA00010276"/>
    </source>
</evidence>
<dbReference type="AlphaFoldDB" id="A0A804PKB6"/>
<evidence type="ECO:0000313" key="9">
    <source>
        <dbReference type="EnsemblPlants" id="Zm00001eb248990_P003"/>
    </source>
</evidence>
<keyword evidence="6 8" id="KW-0472">Membrane</keyword>
<feature type="transmembrane region" description="Helical" evidence="8">
    <location>
        <begin position="441"/>
        <end position="461"/>
    </location>
</feature>
<dbReference type="PANTHER" id="PTHR31645:SF49">
    <property type="entry name" value="METAL-NICOTIANAMINE TRANSPORTER YSL2"/>
    <property type="match status" value="1"/>
</dbReference>
<feature type="transmembrane region" description="Helical" evidence="8">
    <location>
        <begin position="468"/>
        <end position="485"/>
    </location>
</feature>
<feature type="region of interest" description="Disordered" evidence="7">
    <location>
        <begin position="59"/>
        <end position="85"/>
    </location>
</feature>
<dbReference type="InterPro" id="IPR045035">
    <property type="entry name" value="YSL-like"/>
</dbReference>
<evidence type="ECO:0000313" key="10">
    <source>
        <dbReference type="Proteomes" id="UP000007305"/>
    </source>
</evidence>
<feature type="transmembrane region" description="Helical" evidence="8">
    <location>
        <begin position="160"/>
        <end position="182"/>
    </location>
</feature>
<dbReference type="InterPro" id="IPR004813">
    <property type="entry name" value="OPT"/>
</dbReference>
<evidence type="ECO:0000256" key="7">
    <source>
        <dbReference type="SAM" id="MobiDB-lite"/>
    </source>
</evidence>
<evidence type="ECO:0000256" key="3">
    <source>
        <dbReference type="ARBA" id="ARBA00022448"/>
    </source>
</evidence>
<dbReference type="EnsemblPlants" id="Zm00001eb248990_T003">
    <property type="protein sequence ID" value="Zm00001eb248990_P003"/>
    <property type="gene ID" value="Zm00001eb248990"/>
</dbReference>
<dbReference type="GO" id="GO:0016020">
    <property type="term" value="C:membrane"/>
    <property type="evidence" value="ECO:0007669"/>
    <property type="project" value="UniProtKB-SubCell"/>
</dbReference>
<feature type="transmembrane region" description="Helical" evidence="8">
    <location>
        <begin position="96"/>
        <end position="116"/>
    </location>
</feature>
<feature type="transmembrane region" description="Helical" evidence="8">
    <location>
        <begin position="505"/>
        <end position="530"/>
    </location>
</feature>
<reference evidence="9" key="2">
    <citation type="submission" date="2019-07" db="EMBL/GenBank/DDBJ databases">
        <authorList>
            <person name="Seetharam A."/>
            <person name="Woodhouse M."/>
            <person name="Cannon E."/>
        </authorList>
    </citation>
    <scope>NUCLEOTIDE SEQUENCE [LARGE SCALE GENOMIC DNA]</scope>
    <source>
        <strain evidence="9">cv. B73</strain>
    </source>
</reference>